<keyword evidence="2" id="KW-0472">Membrane</keyword>
<dbReference type="Proteomes" id="UP000030649">
    <property type="component" value="Unassembled WGS sequence"/>
</dbReference>
<sequence length="69" mass="7897">MHRYMQAQSAHTHQDSSETEFESDYHPDLDQSNFSHFAAVKLGLLMIIYCVALTVRGVWQGICHVGQFI</sequence>
<evidence type="ECO:0000256" key="1">
    <source>
        <dbReference type="SAM" id="MobiDB-lite"/>
    </source>
</evidence>
<accession>U1N5R9</accession>
<organism evidence="3 4">
    <name type="scientific">Haloquadratum walsbyi J07HQW1</name>
    <dbReference type="NCBI Taxonomy" id="1238424"/>
    <lineage>
        <taxon>Archaea</taxon>
        <taxon>Methanobacteriati</taxon>
        <taxon>Methanobacteriota</taxon>
        <taxon>Stenosarchaea group</taxon>
        <taxon>Halobacteria</taxon>
        <taxon>Halobacteriales</taxon>
        <taxon>Haloferacaceae</taxon>
        <taxon>Haloquadratum</taxon>
    </lineage>
</organism>
<dbReference type="EMBL" id="KE356560">
    <property type="protein sequence ID" value="ERG91778.1"/>
    <property type="molecule type" value="Genomic_DNA"/>
</dbReference>
<name>U1N5R9_9EURY</name>
<evidence type="ECO:0000256" key="2">
    <source>
        <dbReference type="SAM" id="Phobius"/>
    </source>
</evidence>
<feature type="transmembrane region" description="Helical" evidence="2">
    <location>
        <begin position="34"/>
        <end position="55"/>
    </location>
</feature>
<dbReference type="STRING" id="1238424.J07HQW1_01812"/>
<evidence type="ECO:0000313" key="4">
    <source>
        <dbReference type="Proteomes" id="UP000030649"/>
    </source>
</evidence>
<evidence type="ECO:0000313" key="3">
    <source>
        <dbReference type="EMBL" id="ERG91778.1"/>
    </source>
</evidence>
<feature type="compositionally biased region" description="Polar residues" evidence="1">
    <location>
        <begin position="1"/>
        <end position="11"/>
    </location>
</feature>
<dbReference type="HOGENOM" id="CLU_2930128_0_0_2"/>
<protein>
    <submittedName>
        <fullName evidence="3">Uncharacterized protein</fullName>
    </submittedName>
</protein>
<keyword evidence="2" id="KW-1133">Transmembrane helix</keyword>
<proteinExistence type="predicted"/>
<dbReference type="AlphaFoldDB" id="U1N5R9"/>
<feature type="region of interest" description="Disordered" evidence="1">
    <location>
        <begin position="1"/>
        <end position="25"/>
    </location>
</feature>
<keyword evidence="2" id="KW-0812">Transmembrane</keyword>
<reference evidence="3 4" key="1">
    <citation type="journal article" date="2013" name="PLoS ONE">
        <title>Assembly-driven community genomics of a hypersaline microbial ecosystem.</title>
        <authorList>
            <person name="Podell S."/>
            <person name="Ugalde J.A."/>
            <person name="Narasingarao P."/>
            <person name="Banfield J.F."/>
            <person name="Heidelberg K.B."/>
            <person name="Allen E.E."/>
        </authorList>
    </citation>
    <scope>NUCLEOTIDE SEQUENCE [LARGE SCALE GENOMIC DNA]</scope>
    <source>
        <strain evidence="4">J07HQW1</strain>
    </source>
</reference>
<gene>
    <name evidence="3" type="ORF">J07HQW1_01812</name>
</gene>